<gene>
    <name evidence="11" type="ORF">D9611_000647</name>
</gene>
<comment type="catalytic activity">
    <reaction evidence="1">
        <text>[E2 ubiquitin-conjugating enzyme]-S-ubiquitinyl-L-cysteine + [acceptor protein]-L-lysine = [E2 ubiquitin-conjugating enzyme]-L-cysteine + [acceptor protein]-N(6)-ubiquitinyl-L-lysine.</text>
        <dbReference type="EC" id="2.3.2.31"/>
    </reaction>
</comment>
<dbReference type="SMART" id="SM00647">
    <property type="entry name" value="IBR"/>
    <property type="match status" value="2"/>
</dbReference>
<comment type="caution">
    <text evidence="11">The sequence shown here is derived from an EMBL/GenBank/DDBJ whole genome shotgun (WGS) entry which is preliminary data.</text>
</comment>
<reference evidence="11 12" key="1">
    <citation type="journal article" date="2020" name="ISME J.">
        <title>Uncovering the hidden diversity of litter-decomposition mechanisms in mushroom-forming fungi.</title>
        <authorList>
            <person name="Floudas D."/>
            <person name="Bentzer J."/>
            <person name="Ahren D."/>
            <person name="Johansson T."/>
            <person name="Persson P."/>
            <person name="Tunlid A."/>
        </authorList>
    </citation>
    <scope>NUCLEOTIDE SEQUENCE [LARGE SCALE GENOMIC DNA]</scope>
    <source>
        <strain evidence="11 12">CBS 175.51</strain>
    </source>
</reference>
<dbReference type="CDD" id="cd22584">
    <property type="entry name" value="Rcat_RBR_unk"/>
    <property type="match status" value="1"/>
</dbReference>
<keyword evidence="7" id="KW-0833">Ubl conjugation pathway</keyword>
<keyword evidence="8" id="KW-0862">Zinc</keyword>
<evidence type="ECO:0000256" key="4">
    <source>
        <dbReference type="ARBA" id="ARBA00022723"/>
    </source>
</evidence>
<dbReference type="SUPFAM" id="SSF57850">
    <property type="entry name" value="RING/U-box"/>
    <property type="match status" value="2"/>
</dbReference>
<accession>A0A8H5BNN4</accession>
<evidence type="ECO:0000256" key="6">
    <source>
        <dbReference type="ARBA" id="ARBA00022771"/>
    </source>
</evidence>
<dbReference type="PROSITE" id="PS51873">
    <property type="entry name" value="TRIAD"/>
    <property type="match status" value="1"/>
</dbReference>
<evidence type="ECO:0000256" key="9">
    <source>
        <dbReference type="SAM" id="MobiDB-lite"/>
    </source>
</evidence>
<dbReference type="AlphaFoldDB" id="A0A8H5BNN4"/>
<dbReference type="EC" id="2.3.2.31" evidence="2"/>
<dbReference type="CDD" id="cd20335">
    <property type="entry name" value="BRcat_RBR"/>
    <property type="match status" value="1"/>
</dbReference>
<sequence>MASLDQDIESALLIAQLQLEDALEVSKGRKGKSRAGTSLSDEEIAFQIQQAELGSWKQNYEDYTLAKSLNDAIERDTALLDAYRVMEEAAEADRRTAEAISRGLQAPRPTDAQTRLESRTFNLDRASESGGTAASRPRVPTGMPPAPQLGEEEPLDSIWRFDDLSESLKQGAGPSVDRYKRVQCVGCDTRLRTGDAVLTTCQHYWCSACLKGLIEVYLRDESLHPLRCCKNAFNSADVSAHLNNRRLFDQFDAKRQEYEVPAQNRVYCAAPRCSMFLGSSEAQPIGQPDILCRRFGCGTRTCSTCRNPAHAGNTCKGSEAVEQLRALAREEGWQTCPGCNTVVDLHHGCNHMTCHCRAEFCFLCGVRWKNCACPQWNEDRLLATAQMRVGNELGARAQAAEPVRWAREVERIAENLRVAHDCDPHRWRGTGGGNCEECGDYLPVFLKVWLSAIYVSRLQLDGLPSMLLQSDVMADWNTDWLQTRLEVLFMYHCNLHDERRPIYKPKVAIQCDAQKVNA</sequence>
<evidence type="ECO:0000256" key="2">
    <source>
        <dbReference type="ARBA" id="ARBA00012251"/>
    </source>
</evidence>
<keyword evidence="6" id="KW-0863">Zinc-finger</keyword>
<keyword evidence="4" id="KW-0479">Metal-binding</keyword>
<evidence type="ECO:0000256" key="7">
    <source>
        <dbReference type="ARBA" id="ARBA00022786"/>
    </source>
</evidence>
<dbReference type="GO" id="GO:0016567">
    <property type="term" value="P:protein ubiquitination"/>
    <property type="evidence" value="ECO:0007669"/>
    <property type="project" value="InterPro"/>
</dbReference>
<dbReference type="EMBL" id="JAACJK010000163">
    <property type="protein sequence ID" value="KAF5325733.1"/>
    <property type="molecule type" value="Genomic_DNA"/>
</dbReference>
<dbReference type="InterPro" id="IPR002867">
    <property type="entry name" value="IBR_dom"/>
</dbReference>
<dbReference type="GO" id="GO:0008270">
    <property type="term" value="F:zinc ion binding"/>
    <property type="evidence" value="ECO:0007669"/>
    <property type="project" value="UniProtKB-KW"/>
</dbReference>
<dbReference type="Gene3D" id="1.20.120.1750">
    <property type="match status" value="1"/>
</dbReference>
<evidence type="ECO:0000259" key="10">
    <source>
        <dbReference type="PROSITE" id="PS51873"/>
    </source>
</evidence>
<evidence type="ECO:0000256" key="1">
    <source>
        <dbReference type="ARBA" id="ARBA00001798"/>
    </source>
</evidence>
<keyword evidence="5" id="KW-0677">Repeat</keyword>
<dbReference type="Pfam" id="PF01485">
    <property type="entry name" value="IBR"/>
    <property type="match status" value="2"/>
</dbReference>
<feature type="domain" description="RING-type" evidence="10">
    <location>
        <begin position="180"/>
        <end position="379"/>
    </location>
</feature>
<dbReference type="InterPro" id="IPR031127">
    <property type="entry name" value="E3_UB_ligase_RBR"/>
</dbReference>
<dbReference type="InterPro" id="IPR044066">
    <property type="entry name" value="TRIAD_supradom"/>
</dbReference>
<dbReference type="OrthoDB" id="9977870at2759"/>
<dbReference type="Proteomes" id="UP000541558">
    <property type="component" value="Unassembled WGS sequence"/>
</dbReference>
<evidence type="ECO:0000256" key="3">
    <source>
        <dbReference type="ARBA" id="ARBA00022679"/>
    </source>
</evidence>
<keyword evidence="12" id="KW-1185">Reference proteome</keyword>
<evidence type="ECO:0000313" key="12">
    <source>
        <dbReference type="Proteomes" id="UP000541558"/>
    </source>
</evidence>
<organism evidence="11 12">
    <name type="scientific">Ephemerocybe angulata</name>
    <dbReference type="NCBI Taxonomy" id="980116"/>
    <lineage>
        <taxon>Eukaryota</taxon>
        <taxon>Fungi</taxon>
        <taxon>Dikarya</taxon>
        <taxon>Basidiomycota</taxon>
        <taxon>Agaricomycotina</taxon>
        <taxon>Agaricomycetes</taxon>
        <taxon>Agaricomycetidae</taxon>
        <taxon>Agaricales</taxon>
        <taxon>Agaricineae</taxon>
        <taxon>Psathyrellaceae</taxon>
        <taxon>Ephemerocybe</taxon>
    </lineage>
</organism>
<evidence type="ECO:0000313" key="11">
    <source>
        <dbReference type="EMBL" id="KAF5325733.1"/>
    </source>
</evidence>
<keyword evidence="3" id="KW-0808">Transferase</keyword>
<dbReference type="GO" id="GO:0061630">
    <property type="term" value="F:ubiquitin protein ligase activity"/>
    <property type="evidence" value="ECO:0007669"/>
    <property type="project" value="UniProtKB-EC"/>
</dbReference>
<evidence type="ECO:0000256" key="5">
    <source>
        <dbReference type="ARBA" id="ARBA00022737"/>
    </source>
</evidence>
<proteinExistence type="predicted"/>
<dbReference type="PANTHER" id="PTHR11685">
    <property type="entry name" value="RBR FAMILY RING FINGER AND IBR DOMAIN-CONTAINING"/>
    <property type="match status" value="1"/>
</dbReference>
<evidence type="ECO:0000256" key="8">
    <source>
        <dbReference type="ARBA" id="ARBA00022833"/>
    </source>
</evidence>
<protein>
    <recommendedName>
        <fullName evidence="2">RBR-type E3 ubiquitin transferase</fullName>
        <ecNumber evidence="2">2.3.2.31</ecNumber>
    </recommendedName>
</protein>
<feature type="region of interest" description="Disordered" evidence="9">
    <location>
        <begin position="119"/>
        <end position="150"/>
    </location>
</feature>
<name>A0A8H5BNN4_9AGAR</name>